<accession>A0A6A5KFB2</accession>
<feature type="transmembrane region" description="Helical" evidence="1">
    <location>
        <begin position="75"/>
        <end position="93"/>
    </location>
</feature>
<keyword evidence="3" id="KW-1185">Reference proteome</keyword>
<dbReference type="AlphaFoldDB" id="A0A6A5KFB2"/>
<keyword evidence="1" id="KW-1133">Transmembrane helix</keyword>
<dbReference type="Proteomes" id="UP000800040">
    <property type="component" value="Unassembled WGS sequence"/>
</dbReference>
<organism evidence="2 3">
    <name type="scientific">Decorospora gaudefroyi</name>
    <dbReference type="NCBI Taxonomy" id="184978"/>
    <lineage>
        <taxon>Eukaryota</taxon>
        <taxon>Fungi</taxon>
        <taxon>Dikarya</taxon>
        <taxon>Ascomycota</taxon>
        <taxon>Pezizomycotina</taxon>
        <taxon>Dothideomycetes</taxon>
        <taxon>Pleosporomycetidae</taxon>
        <taxon>Pleosporales</taxon>
        <taxon>Pleosporineae</taxon>
        <taxon>Pleosporaceae</taxon>
        <taxon>Decorospora</taxon>
    </lineage>
</organism>
<reference evidence="2" key="1">
    <citation type="submission" date="2020-01" db="EMBL/GenBank/DDBJ databases">
        <authorList>
            <consortium name="DOE Joint Genome Institute"/>
            <person name="Haridas S."/>
            <person name="Albert R."/>
            <person name="Binder M."/>
            <person name="Bloem J."/>
            <person name="Labutti K."/>
            <person name="Salamov A."/>
            <person name="Andreopoulos B."/>
            <person name="Baker S.E."/>
            <person name="Barry K."/>
            <person name="Bills G."/>
            <person name="Bluhm B.H."/>
            <person name="Cannon C."/>
            <person name="Castanera R."/>
            <person name="Culley D.E."/>
            <person name="Daum C."/>
            <person name="Ezra D."/>
            <person name="Gonzalez J.B."/>
            <person name="Henrissat B."/>
            <person name="Kuo A."/>
            <person name="Liang C."/>
            <person name="Lipzen A."/>
            <person name="Lutzoni F."/>
            <person name="Magnuson J."/>
            <person name="Mondo S."/>
            <person name="Nolan M."/>
            <person name="Ohm R."/>
            <person name="Pangilinan J."/>
            <person name="Park H.-J."/>
            <person name="Ramirez L."/>
            <person name="Alfaro M."/>
            <person name="Sun H."/>
            <person name="Tritt A."/>
            <person name="Yoshinaga Y."/>
            <person name="Zwiers L.-H."/>
            <person name="Turgeon B.G."/>
            <person name="Goodwin S.B."/>
            <person name="Spatafora J.W."/>
            <person name="Crous P.W."/>
            <person name="Grigoriev I.V."/>
        </authorList>
    </citation>
    <scope>NUCLEOTIDE SEQUENCE</scope>
    <source>
        <strain evidence="2">P77</strain>
    </source>
</reference>
<dbReference type="EMBL" id="ML975268">
    <property type="protein sequence ID" value="KAF1836915.1"/>
    <property type="molecule type" value="Genomic_DNA"/>
</dbReference>
<evidence type="ECO:0000256" key="1">
    <source>
        <dbReference type="SAM" id="Phobius"/>
    </source>
</evidence>
<proteinExistence type="predicted"/>
<gene>
    <name evidence="2" type="ORF">BDW02DRAFT_596077</name>
</gene>
<keyword evidence="1" id="KW-0812">Transmembrane</keyword>
<sequence>MPSAAYPLAYQPRGIPPAWNSMLARRDGFPLPAYHSAMHSPDTHAARPDDAQPVEAAVGLAAFAEALDDDAFAEALLKFALCILVSLVVGLWYRN</sequence>
<evidence type="ECO:0000313" key="2">
    <source>
        <dbReference type="EMBL" id="KAF1836915.1"/>
    </source>
</evidence>
<protein>
    <submittedName>
        <fullName evidence="2">Uncharacterized protein</fullName>
    </submittedName>
</protein>
<keyword evidence="1" id="KW-0472">Membrane</keyword>
<evidence type="ECO:0000313" key="3">
    <source>
        <dbReference type="Proteomes" id="UP000800040"/>
    </source>
</evidence>
<name>A0A6A5KFB2_9PLEO</name>